<dbReference type="OrthoDB" id="267271at2759"/>
<name>A0A0N0DUB3_LEPPY</name>
<feature type="region of interest" description="Disordered" evidence="1">
    <location>
        <begin position="206"/>
        <end position="242"/>
    </location>
</feature>
<dbReference type="EMBL" id="LGTL01000013">
    <property type="protein sequence ID" value="KPA78684.1"/>
    <property type="molecule type" value="Genomic_DNA"/>
</dbReference>
<feature type="region of interest" description="Disordered" evidence="1">
    <location>
        <begin position="412"/>
        <end position="631"/>
    </location>
</feature>
<feature type="compositionally biased region" description="Basic and acidic residues" evidence="1">
    <location>
        <begin position="460"/>
        <end position="472"/>
    </location>
</feature>
<feature type="compositionally biased region" description="Basic and acidic residues" evidence="1">
    <location>
        <begin position="436"/>
        <end position="448"/>
    </location>
</feature>
<protein>
    <submittedName>
        <fullName evidence="2">Uncharacterized protein</fullName>
    </submittedName>
</protein>
<organism evidence="2 3">
    <name type="scientific">Leptomonas pyrrhocoris</name>
    <name type="common">Firebug parasite</name>
    <dbReference type="NCBI Taxonomy" id="157538"/>
    <lineage>
        <taxon>Eukaryota</taxon>
        <taxon>Discoba</taxon>
        <taxon>Euglenozoa</taxon>
        <taxon>Kinetoplastea</taxon>
        <taxon>Metakinetoplastina</taxon>
        <taxon>Trypanosomatida</taxon>
        <taxon>Trypanosomatidae</taxon>
        <taxon>Leishmaniinae</taxon>
        <taxon>Leptomonas</taxon>
    </lineage>
</organism>
<feature type="region of interest" description="Disordered" evidence="1">
    <location>
        <begin position="665"/>
        <end position="780"/>
    </location>
</feature>
<feature type="region of interest" description="Disordered" evidence="1">
    <location>
        <begin position="906"/>
        <end position="949"/>
    </location>
</feature>
<evidence type="ECO:0000256" key="1">
    <source>
        <dbReference type="SAM" id="MobiDB-lite"/>
    </source>
</evidence>
<proteinExistence type="predicted"/>
<keyword evidence="3" id="KW-1185">Reference proteome</keyword>
<dbReference type="AlphaFoldDB" id="A0A0N0DUB3"/>
<reference evidence="2 3" key="1">
    <citation type="submission" date="2015-07" db="EMBL/GenBank/DDBJ databases">
        <title>High-quality genome of monoxenous trypanosomatid Leptomonas pyrrhocoris.</title>
        <authorList>
            <person name="Flegontov P."/>
            <person name="Butenko A."/>
            <person name="Firsov S."/>
            <person name="Vlcek C."/>
            <person name="Logacheva M.D."/>
            <person name="Field M."/>
            <person name="Filatov D."/>
            <person name="Flegontova O."/>
            <person name="Gerasimov E."/>
            <person name="Jackson A.P."/>
            <person name="Kelly S."/>
            <person name="Opperdoes F."/>
            <person name="O'Reilly A."/>
            <person name="Votypka J."/>
            <person name="Yurchenko V."/>
            <person name="Lukes J."/>
        </authorList>
    </citation>
    <scope>NUCLEOTIDE SEQUENCE [LARGE SCALE GENOMIC DNA]</scope>
    <source>
        <strain evidence="2">H10</strain>
    </source>
</reference>
<dbReference type="GeneID" id="26906573"/>
<feature type="compositionally biased region" description="Polar residues" evidence="1">
    <location>
        <begin position="605"/>
        <end position="615"/>
    </location>
</feature>
<feature type="region of interest" description="Disordered" evidence="1">
    <location>
        <begin position="148"/>
        <end position="179"/>
    </location>
</feature>
<feature type="region of interest" description="Disordered" evidence="1">
    <location>
        <begin position="336"/>
        <end position="369"/>
    </location>
</feature>
<sequence>MSQGRRDNQTLPRLGGATASTHTRDAIRTYGAADKRAAAPLTNEWTSIATLRRVYAPSAPMDVTQKLSKRRTGRHHHLVPLDARDSAKRRDDTDAQRFMAAVEESQRTAIKFEEHRHRLHVLNRRFAQERLVESAPHPPTLYAECVEEPREVNRSDASPERPLIDELKAPTPVKPSVPNIRPQRELMSAHVVDGVLQSCFEERRDGGRTSVSLPHLAAEEEQPPPLSAVEEGPPSDSAVPTDATKLRRLRHDLSAMLLDAWCADIGTDTSRKGVAAEEVAVLREMSEEPPHTPLRSQHSDADLVASETVEHSDDDLKRAGEAEVSYLVDDALQASEAMPSSRPLHPTASESPTKQSSPPPVATHAEEEVAAEEVDNALHDAGAGKDTVDDGALCRARREEAAALVSEAIESRDSELPALQSHAEEAPASPEEEKEADALHSMEAELPRLVDYATEPPAEAEERPDERADLREARRKKAASWVACVFSPSPSTGQETPEAPHEAEVSSASNKSAAPSALHASEAQLPCAQHATDGERHGVAQAGENATVHASTDRDVLHSTQLAEAGAQMDDALQHRRREAAAREAPAEELNQLHSLEAEVASLHATASESPTKQSSPPPVATHAEEEVAAEEVDNALHDAGAGKDTVDDGALCRARREEAAALVSEAIESRDSELPALQSHAEEAPASPEEEKEADALHSMEAELPRLVDYATEPPAEAEERPDERADLREARRKKAASWVACVFSPSPSTGQETPEAPHEAEVSSASNKSAAPSALHASEAQLPCAQHATDGERHGVAQAGENATVHASTDRDVLHSTQLAEAGAQMDDALQHRRREAAAREAPAEELNQLHSLEAEVASLHATASELPLAVESASYWETPSNLYAMQRGMAAMWVSSVMSAARRGAPSDVKQEKIQKVDAPAGNKAMSAFEDTSMRSASAPPPQGNV</sequence>
<accession>A0A0N0DUB3</accession>
<feature type="region of interest" description="Disordered" evidence="1">
    <location>
        <begin position="1"/>
        <end position="22"/>
    </location>
</feature>
<feature type="compositionally biased region" description="Basic and acidic residues" evidence="1">
    <location>
        <begin position="719"/>
        <end position="731"/>
    </location>
</feature>
<dbReference type="OMA" id="PCAQHAT"/>
<evidence type="ECO:0000313" key="3">
    <source>
        <dbReference type="Proteomes" id="UP000037923"/>
    </source>
</evidence>
<feature type="compositionally biased region" description="Low complexity" evidence="1">
    <location>
        <begin position="765"/>
        <end position="776"/>
    </location>
</feature>
<comment type="caution">
    <text evidence="2">The sequence shown here is derived from an EMBL/GenBank/DDBJ whole genome shotgun (WGS) entry which is preliminary data.</text>
</comment>
<dbReference type="Proteomes" id="UP000037923">
    <property type="component" value="Unassembled WGS sequence"/>
</dbReference>
<gene>
    <name evidence="2" type="ORF">ABB37_06284</name>
</gene>
<feature type="compositionally biased region" description="Basic and acidic residues" evidence="1">
    <location>
        <begin position="148"/>
        <end position="168"/>
    </location>
</feature>
<dbReference type="VEuPathDB" id="TriTrypDB:LpyrH10_13_2290"/>
<dbReference type="RefSeq" id="XP_015657123.1">
    <property type="nucleotide sequence ID" value="XM_015804549.1"/>
</dbReference>
<feature type="compositionally biased region" description="Low complexity" evidence="1">
    <location>
        <begin position="506"/>
        <end position="517"/>
    </location>
</feature>
<feature type="compositionally biased region" description="Basic and acidic residues" evidence="1">
    <location>
        <begin position="695"/>
        <end position="707"/>
    </location>
</feature>
<evidence type="ECO:0000313" key="2">
    <source>
        <dbReference type="EMBL" id="KPA78684.1"/>
    </source>
</evidence>